<evidence type="ECO:0000259" key="2">
    <source>
        <dbReference type="Pfam" id="PF13239"/>
    </source>
</evidence>
<sequence length="90" mass="10249">MANKDKNYEQAKSRVEKKIGFMIHAGVYVAVNAGLITLNLTRSPEKYWFIWPLGGWGIGLAFHAFKAFSSGSAVNWKEKMIEKEQEKLDQ</sequence>
<dbReference type="InterPro" id="IPR025698">
    <property type="entry name" value="2TM_dom"/>
</dbReference>
<organism evidence="3 4">
    <name type="scientific">Gimesia alba</name>
    <dbReference type="NCBI Taxonomy" id="2527973"/>
    <lineage>
        <taxon>Bacteria</taxon>
        <taxon>Pseudomonadati</taxon>
        <taxon>Planctomycetota</taxon>
        <taxon>Planctomycetia</taxon>
        <taxon>Planctomycetales</taxon>
        <taxon>Planctomycetaceae</taxon>
        <taxon>Gimesia</taxon>
    </lineage>
</organism>
<keyword evidence="1" id="KW-1133">Transmembrane helix</keyword>
<keyword evidence="4" id="KW-1185">Reference proteome</keyword>
<evidence type="ECO:0000313" key="4">
    <source>
        <dbReference type="Proteomes" id="UP000317171"/>
    </source>
</evidence>
<proteinExistence type="predicted"/>
<dbReference type="AlphaFoldDB" id="A0A517RLD8"/>
<accession>A0A517RLD8</accession>
<dbReference type="RefSeq" id="WP_145220370.1">
    <property type="nucleotide sequence ID" value="NZ_CP036269.1"/>
</dbReference>
<dbReference type="EMBL" id="CP036269">
    <property type="protein sequence ID" value="QDT44703.1"/>
    <property type="molecule type" value="Genomic_DNA"/>
</dbReference>
<keyword evidence="1" id="KW-0472">Membrane</keyword>
<reference evidence="3 4" key="1">
    <citation type="submission" date="2019-02" db="EMBL/GenBank/DDBJ databases">
        <title>Deep-cultivation of Planctomycetes and their phenomic and genomic characterization uncovers novel biology.</title>
        <authorList>
            <person name="Wiegand S."/>
            <person name="Jogler M."/>
            <person name="Boedeker C."/>
            <person name="Pinto D."/>
            <person name="Vollmers J."/>
            <person name="Rivas-Marin E."/>
            <person name="Kohn T."/>
            <person name="Peeters S.H."/>
            <person name="Heuer A."/>
            <person name="Rast P."/>
            <person name="Oberbeckmann S."/>
            <person name="Bunk B."/>
            <person name="Jeske O."/>
            <person name="Meyerdierks A."/>
            <person name="Storesund J.E."/>
            <person name="Kallscheuer N."/>
            <person name="Luecker S."/>
            <person name="Lage O.M."/>
            <person name="Pohl T."/>
            <person name="Merkel B.J."/>
            <person name="Hornburger P."/>
            <person name="Mueller R.-W."/>
            <person name="Bruemmer F."/>
            <person name="Labrenz M."/>
            <person name="Spormann A.M."/>
            <person name="Op den Camp H."/>
            <person name="Overmann J."/>
            <person name="Amann R."/>
            <person name="Jetten M.S.M."/>
            <person name="Mascher T."/>
            <person name="Medema M.H."/>
            <person name="Devos D.P."/>
            <person name="Kaster A.-K."/>
            <person name="Ovreas L."/>
            <person name="Rohde M."/>
            <person name="Galperin M.Y."/>
            <person name="Jogler C."/>
        </authorList>
    </citation>
    <scope>NUCLEOTIDE SEQUENCE [LARGE SCALE GENOMIC DNA]</scope>
    <source>
        <strain evidence="3 4">Pan241w</strain>
    </source>
</reference>
<name>A0A517RLD8_9PLAN</name>
<keyword evidence="1" id="KW-0812">Transmembrane</keyword>
<dbReference type="OrthoDB" id="8965954at2"/>
<dbReference type="KEGG" id="gaz:Pan241w_48180"/>
<evidence type="ECO:0000313" key="3">
    <source>
        <dbReference type="EMBL" id="QDT44703.1"/>
    </source>
</evidence>
<evidence type="ECO:0000256" key="1">
    <source>
        <dbReference type="SAM" id="Phobius"/>
    </source>
</evidence>
<feature type="transmembrane region" description="Helical" evidence="1">
    <location>
        <begin position="21"/>
        <end position="41"/>
    </location>
</feature>
<dbReference type="Pfam" id="PF13239">
    <property type="entry name" value="2TM"/>
    <property type="match status" value="1"/>
</dbReference>
<dbReference type="Proteomes" id="UP000317171">
    <property type="component" value="Chromosome"/>
</dbReference>
<gene>
    <name evidence="3" type="ORF">Pan241w_48180</name>
</gene>
<protein>
    <recommendedName>
        <fullName evidence="2">2TM domain-containing protein</fullName>
    </recommendedName>
</protein>
<feature type="domain" description="2TM" evidence="2">
    <location>
        <begin position="9"/>
        <end position="84"/>
    </location>
</feature>
<feature type="transmembrane region" description="Helical" evidence="1">
    <location>
        <begin position="47"/>
        <end position="65"/>
    </location>
</feature>